<dbReference type="UniPathway" id="UPA00053">
    <property type="reaction ID" value="UER00089"/>
</dbReference>
<dbReference type="AlphaFoldDB" id="A0A133NYD8"/>
<keyword evidence="7" id="KW-0963">Cytoplasm</keyword>
<feature type="active site" description="Proton acceptor" evidence="7">
    <location>
        <position position="367"/>
    </location>
</feature>
<comment type="pathway">
    <text evidence="1 7">Metabolic intermediate biosynthesis; chorismate biosynthesis; chorismate from D-erythrose 4-phosphate and phosphoenolpyruvate: step 6/7.</text>
</comment>
<feature type="binding site" evidence="7">
    <location>
        <position position="394"/>
    </location>
    <ligand>
        <name>3-phosphoshikimate</name>
        <dbReference type="ChEBI" id="CHEBI:145989"/>
    </ligand>
</feature>
<comment type="caution">
    <text evidence="7">Lacks conserved residue(s) required for the propagation of feature annotation.</text>
</comment>
<dbReference type="InterPro" id="IPR006264">
    <property type="entry name" value="EPSP_synthase"/>
</dbReference>
<dbReference type="Pfam" id="PF00275">
    <property type="entry name" value="EPSP_synthase"/>
    <property type="match status" value="1"/>
</dbReference>
<dbReference type="EMBL" id="LRQB01000033">
    <property type="protein sequence ID" value="KXA21311.1"/>
    <property type="molecule type" value="Genomic_DNA"/>
</dbReference>
<evidence type="ECO:0000256" key="5">
    <source>
        <dbReference type="ARBA" id="ARBA00023141"/>
    </source>
</evidence>
<proteinExistence type="inferred from homology"/>
<keyword evidence="5 7" id="KW-0057">Aromatic amino acid biosynthesis</keyword>
<dbReference type="PATRIC" id="fig|2702.100.peg.593"/>
<accession>A0A133NYD8</accession>
<dbReference type="GO" id="GO:0008652">
    <property type="term" value="P:amino acid biosynthetic process"/>
    <property type="evidence" value="ECO:0007669"/>
    <property type="project" value="UniProtKB-KW"/>
</dbReference>
<comment type="subcellular location">
    <subcellularLocation>
        <location evidence="7">Cytoplasm</location>
    </subcellularLocation>
</comment>
<protein>
    <recommendedName>
        <fullName evidence="7">3-phosphoshikimate 1-carboxyvinyltransferase</fullName>
        <ecNumber evidence="7">2.5.1.19</ecNumber>
    </recommendedName>
    <alternativeName>
        <fullName evidence="7">5-enolpyruvylshikimate-3-phosphate synthase</fullName>
        <shortName evidence="7">EPSP synthase</shortName>
        <shortName evidence="7">EPSPS</shortName>
    </alternativeName>
</protein>
<dbReference type="HAMAP" id="MF_00210">
    <property type="entry name" value="EPSP_synth"/>
    <property type="match status" value="1"/>
</dbReference>
<dbReference type="GO" id="GO:0009073">
    <property type="term" value="P:aromatic amino acid family biosynthetic process"/>
    <property type="evidence" value="ECO:0007669"/>
    <property type="project" value="UniProtKB-KW"/>
</dbReference>
<dbReference type="CDD" id="cd01556">
    <property type="entry name" value="EPSP_synthase"/>
    <property type="match status" value="1"/>
</dbReference>
<feature type="binding site" evidence="7">
    <location>
        <position position="58"/>
    </location>
    <ligand>
        <name>3-phosphoshikimate</name>
        <dbReference type="ChEBI" id="CHEBI:145989"/>
    </ligand>
</feature>
<sequence length="480" mass="51929">MVIKYHVKRLENYDAYIFIDNIHNMSGIMNSYSCADPWQAPLCNTPLNATVNIPGSKSLSNRYLILAALSKKPVVLQGLLRSRDTELMIEALKVFGVTCVSLHNDGTVVRVEPNEDGVFYVTSDAVINCGLAGTVMRFVAALTLFADKPVLFDGDEQAYARPMKPILDALEQLGAKVTYHGEVGFLPYTITPPHLVELKNRNVENIIRIDSSASSQFISALLLIASRIPGGLNLNHVGKTLPSMPHILMTIDDVQKAGGIVQMHKPSSWTVRESQLVLPNAVVVEPDLSNAAPFLGAALISGGTVRIPNWPKSTTQPGGLLPGILEQMGAVVTFKENTANSGSGTLSVSANGSIRAIPSLDLSKAGEIAPSIAAILAFADGISELHGIAHLRGHETNRLEALVAQLQRVGIGAQELEDGIRIEPHRNMHGEVMESYADHRMATFAAMLGLRIENIRVKNIATTRKTIPDFPGMWVNMISQ</sequence>
<dbReference type="GO" id="GO:0009423">
    <property type="term" value="P:chorismate biosynthetic process"/>
    <property type="evidence" value="ECO:0007669"/>
    <property type="project" value="UniProtKB-UniRule"/>
</dbReference>
<dbReference type="PANTHER" id="PTHR21090:SF5">
    <property type="entry name" value="PENTAFUNCTIONAL AROM POLYPEPTIDE"/>
    <property type="match status" value="1"/>
</dbReference>
<feature type="domain" description="Enolpyruvate transferase" evidence="8">
    <location>
        <begin position="45"/>
        <end position="472"/>
    </location>
</feature>
<dbReference type="PANTHER" id="PTHR21090">
    <property type="entry name" value="AROM/DEHYDROQUINATE SYNTHASE"/>
    <property type="match status" value="1"/>
</dbReference>
<dbReference type="PROSITE" id="PS00104">
    <property type="entry name" value="EPSP_SYNTHASE_1"/>
    <property type="match status" value="1"/>
</dbReference>
<feature type="binding site" evidence="7">
    <location>
        <position position="398"/>
    </location>
    <ligand>
        <name>phosphoenolpyruvate</name>
        <dbReference type="ChEBI" id="CHEBI:58702"/>
    </ligand>
</feature>
<feature type="binding site" evidence="7">
    <location>
        <position position="216"/>
    </location>
    <ligand>
        <name>phosphoenolpyruvate</name>
        <dbReference type="ChEBI" id="CHEBI:58702"/>
    </ligand>
</feature>
<feature type="binding site" evidence="7">
    <location>
        <position position="62"/>
    </location>
    <ligand>
        <name>3-phosphoshikimate</name>
        <dbReference type="ChEBI" id="CHEBI:145989"/>
    </ligand>
</feature>
<keyword evidence="3 7" id="KW-0028">Amino-acid biosynthesis</keyword>
<feature type="binding site" evidence="7">
    <location>
        <position position="243"/>
    </location>
    <ligand>
        <name>3-phosphoshikimate</name>
        <dbReference type="ChEBI" id="CHEBI:145989"/>
    </ligand>
</feature>
<dbReference type="InterPro" id="IPR013792">
    <property type="entry name" value="RNA3'P_cycl/enolpyr_Trfase_a/b"/>
</dbReference>
<dbReference type="NCBIfam" id="TIGR01356">
    <property type="entry name" value="aroA"/>
    <property type="match status" value="1"/>
</dbReference>
<comment type="similarity">
    <text evidence="2 7">Belongs to the EPSP synthase family.</text>
</comment>
<dbReference type="InterPro" id="IPR023193">
    <property type="entry name" value="EPSP_synthase_CS"/>
</dbReference>
<comment type="subunit">
    <text evidence="7">Monomer.</text>
</comment>
<dbReference type="GO" id="GO:0005737">
    <property type="term" value="C:cytoplasm"/>
    <property type="evidence" value="ECO:0007669"/>
    <property type="project" value="UniProtKB-SubCell"/>
</dbReference>
<dbReference type="InterPro" id="IPR001986">
    <property type="entry name" value="Enolpyruvate_Tfrase_dom"/>
</dbReference>
<feature type="binding site" evidence="7">
    <location>
        <position position="57"/>
    </location>
    <ligand>
        <name>phosphoenolpyruvate</name>
        <dbReference type="ChEBI" id="CHEBI:58702"/>
    </ligand>
</feature>
<evidence type="ECO:0000256" key="2">
    <source>
        <dbReference type="ARBA" id="ARBA00009948"/>
    </source>
</evidence>
<dbReference type="InterPro" id="IPR036968">
    <property type="entry name" value="Enolpyruvate_Tfrase_sf"/>
</dbReference>
<feature type="binding site" evidence="7">
    <location>
        <position position="465"/>
    </location>
    <ligand>
        <name>phosphoenolpyruvate</name>
        <dbReference type="ChEBI" id="CHEBI:58702"/>
    </ligand>
</feature>
<reference evidence="9 10" key="1">
    <citation type="submission" date="2016-01" db="EMBL/GenBank/DDBJ databases">
        <authorList>
            <person name="Oliw E.H."/>
        </authorList>
    </citation>
    <scope>NUCLEOTIDE SEQUENCE [LARGE SCALE GENOMIC DNA]</scope>
    <source>
        <strain evidence="9 10">PSS_7772B</strain>
    </source>
</reference>
<feature type="binding site" evidence="7">
    <location>
        <position position="214"/>
    </location>
    <ligand>
        <name>3-phosphoshikimate</name>
        <dbReference type="ChEBI" id="CHEBI:145989"/>
    </ligand>
</feature>
<dbReference type="PIRSF" id="PIRSF000505">
    <property type="entry name" value="EPSPS"/>
    <property type="match status" value="1"/>
</dbReference>
<feature type="binding site" evidence="7">
    <location>
        <position position="215"/>
    </location>
    <ligand>
        <name>3-phosphoshikimate</name>
        <dbReference type="ChEBI" id="CHEBI:145989"/>
    </ligand>
</feature>
<keyword evidence="4 7" id="KW-0808">Transferase</keyword>
<dbReference type="Gene3D" id="3.65.10.10">
    <property type="entry name" value="Enolpyruvate transferase domain"/>
    <property type="match status" value="2"/>
</dbReference>
<dbReference type="EC" id="2.5.1.19" evidence="7"/>
<dbReference type="OrthoDB" id="9809920at2"/>
<evidence type="ECO:0000256" key="6">
    <source>
        <dbReference type="ARBA" id="ARBA00044633"/>
    </source>
</evidence>
<evidence type="ECO:0000313" key="9">
    <source>
        <dbReference type="EMBL" id="KXA21311.1"/>
    </source>
</evidence>
<comment type="function">
    <text evidence="7">Catalyzes the transfer of the enolpyruvyl moiety of phosphoenolpyruvate (PEP) to the 5-hydroxyl of shikimate-3-phosphate (S3P) to produce enolpyruvyl shikimate-3-phosphate and inorganic phosphate.</text>
</comment>
<dbReference type="GO" id="GO:0003866">
    <property type="term" value="F:3-phosphoshikimate 1-carboxyvinyltransferase activity"/>
    <property type="evidence" value="ECO:0007669"/>
    <property type="project" value="UniProtKB-UniRule"/>
</dbReference>
<name>A0A133NYD8_GARVA</name>
<feature type="binding site" evidence="7">
    <location>
        <position position="367"/>
    </location>
    <ligand>
        <name>3-phosphoshikimate</name>
        <dbReference type="ChEBI" id="CHEBI:145989"/>
    </ligand>
</feature>
<evidence type="ECO:0000256" key="1">
    <source>
        <dbReference type="ARBA" id="ARBA00004811"/>
    </source>
</evidence>
<evidence type="ECO:0000313" key="10">
    <source>
        <dbReference type="Proteomes" id="UP000070687"/>
    </source>
</evidence>
<feature type="binding site" evidence="7">
    <location>
        <position position="133"/>
    </location>
    <ligand>
        <name>phosphoenolpyruvate</name>
        <dbReference type="ChEBI" id="CHEBI:58702"/>
    </ligand>
</feature>
<feature type="binding site" evidence="7">
    <location>
        <position position="161"/>
    </location>
    <ligand>
        <name>phosphoenolpyruvate</name>
        <dbReference type="ChEBI" id="CHEBI:58702"/>
    </ligand>
</feature>
<comment type="caution">
    <text evidence="9">The sequence shown here is derived from an EMBL/GenBank/DDBJ whole genome shotgun (WGS) entry which is preliminary data.</text>
</comment>
<evidence type="ECO:0000256" key="7">
    <source>
        <dbReference type="HAMAP-Rule" id="MF_00210"/>
    </source>
</evidence>
<dbReference type="PROSITE" id="PS00885">
    <property type="entry name" value="EPSP_SYNTHASE_2"/>
    <property type="match status" value="1"/>
</dbReference>
<evidence type="ECO:0000256" key="4">
    <source>
        <dbReference type="ARBA" id="ARBA00022679"/>
    </source>
</evidence>
<feature type="binding site" evidence="7">
    <location>
        <position position="440"/>
    </location>
    <ligand>
        <name>phosphoenolpyruvate</name>
        <dbReference type="ChEBI" id="CHEBI:58702"/>
    </ligand>
</feature>
<evidence type="ECO:0000259" key="8">
    <source>
        <dbReference type="Pfam" id="PF00275"/>
    </source>
</evidence>
<dbReference type="Proteomes" id="UP000070687">
    <property type="component" value="Unassembled WGS sequence"/>
</dbReference>
<dbReference type="SUPFAM" id="SSF55205">
    <property type="entry name" value="EPT/RTPC-like"/>
    <property type="match status" value="1"/>
</dbReference>
<feature type="binding site" evidence="7">
    <location>
        <position position="216"/>
    </location>
    <ligand>
        <name>3-phosphoshikimate</name>
        <dbReference type="ChEBI" id="CHEBI:145989"/>
    </ligand>
</feature>
<evidence type="ECO:0000256" key="3">
    <source>
        <dbReference type="ARBA" id="ARBA00022605"/>
    </source>
</evidence>
<comment type="catalytic activity">
    <reaction evidence="6">
        <text>3-phosphoshikimate + phosphoenolpyruvate = 5-O-(1-carboxyvinyl)-3-phosphoshikimate + phosphate</text>
        <dbReference type="Rhea" id="RHEA:21256"/>
        <dbReference type="ChEBI" id="CHEBI:43474"/>
        <dbReference type="ChEBI" id="CHEBI:57701"/>
        <dbReference type="ChEBI" id="CHEBI:58702"/>
        <dbReference type="ChEBI" id="CHEBI:145989"/>
        <dbReference type="EC" id="2.5.1.19"/>
    </reaction>
    <physiologicalReaction direction="left-to-right" evidence="6">
        <dbReference type="Rhea" id="RHEA:21257"/>
    </physiologicalReaction>
</comment>
<gene>
    <name evidence="7" type="primary">aroA</name>
    <name evidence="9" type="ORF">HMPREF3208_00615</name>
</gene>
<feature type="binding site" evidence="7">
    <location>
        <position position="57"/>
    </location>
    <ligand>
        <name>3-phosphoshikimate</name>
        <dbReference type="ChEBI" id="CHEBI:145989"/>
    </ligand>
</feature>
<organism evidence="9 10">
    <name type="scientific">Gardnerella vaginalis</name>
    <dbReference type="NCBI Taxonomy" id="2702"/>
    <lineage>
        <taxon>Bacteria</taxon>
        <taxon>Bacillati</taxon>
        <taxon>Actinomycetota</taxon>
        <taxon>Actinomycetes</taxon>
        <taxon>Bifidobacteriales</taxon>
        <taxon>Bifidobacteriaceae</taxon>
        <taxon>Gardnerella</taxon>
    </lineage>
</organism>